<evidence type="ECO:0000313" key="4">
    <source>
        <dbReference type="Proteomes" id="UP000388235"/>
    </source>
</evidence>
<dbReference type="Pfam" id="PF22725">
    <property type="entry name" value="GFO_IDH_MocA_C3"/>
    <property type="match status" value="1"/>
</dbReference>
<dbReference type="OrthoDB" id="9774191at2"/>
<protein>
    <submittedName>
        <fullName evidence="3">Gfo/Idh/MocA family oxidoreductase</fullName>
    </submittedName>
</protein>
<proteinExistence type="predicted"/>
<dbReference type="InterPro" id="IPR036291">
    <property type="entry name" value="NAD(P)-bd_dom_sf"/>
</dbReference>
<dbReference type="SUPFAM" id="SSF51735">
    <property type="entry name" value="NAD(P)-binding Rossmann-fold domains"/>
    <property type="match status" value="1"/>
</dbReference>
<feature type="domain" description="GFO/IDH/MocA-like oxidoreductase" evidence="2">
    <location>
        <begin position="131"/>
        <end position="268"/>
    </location>
</feature>
<dbReference type="InterPro" id="IPR055170">
    <property type="entry name" value="GFO_IDH_MocA-like_dom"/>
</dbReference>
<dbReference type="PANTHER" id="PTHR43377">
    <property type="entry name" value="BILIVERDIN REDUCTASE A"/>
    <property type="match status" value="1"/>
</dbReference>
<dbReference type="InterPro" id="IPR051450">
    <property type="entry name" value="Gfo/Idh/MocA_Oxidoreductases"/>
</dbReference>
<feature type="domain" description="Gfo/Idh/MocA-like oxidoreductase N-terminal" evidence="1">
    <location>
        <begin position="4"/>
        <end position="114"/>
    </location>
</feature>
<dbReference type="EMBL" id="CP045871">
    <property type="protein sequence ID" value="QGG79609.1"/>
    <property type="molecule type" value="Genomic_DNA"/>
</dbReference>
<keyword evidence="4" id="KW-1185">Reference proteome</keyword>
<organism evidence="3 4">
    <name type="scientific">Litorivicinus lipolyticus</name>
    <dbReference type="NCBI Taxonomy" id="418701"/>
    <lineage>
        <taxon>Bacteria</taxon>
        <taxon>Pseudomonadati</taxon>
        <taxon>Pseudomonadota</taxon>
        <taxon>Gammaproteobacteria</taxon>
        <taxon>Oceanospirillales</taxon>
        <taxon>Litorivicinaceae</taxon>
        <taxon>Litorivicinus</taxon>
    </lineage>
</organism>
<dbReference type="GO" id="GO:0000166">
    <property type="term" value="F:nucleotide binding"/>
    <property type="evidence" value="ECO:0007669"/>
    <property type="project" value="InterPro"/>
</dbReference>
<evidence type="ECO:0000259" key="2">
    <source>
        <dbReference type="Pfam" id="PF22725"/>
    </source>
</evidence>
<dbReference type="Gene3D" id="3.30.360.10">
    <property type="entry name" value="Dihydrodipicolinate Reductase, domain 2"/>
    <property type="match status" value="1"/>
</dbReference>
<dbReference type="Pfam" id="PF01408">
    <property type="entry name" value="GFO_IDH_MocA"/>
    <property type="match status" value="1"/>
</dbReference>
<reference evidence="3 4" key="1">
    <citation type="submission" date="2019-11" db="EMBL/GenBank/DDBJ databases">
        <authorList>
            <person name="Khan S.A."/>
            <person name="Jeon C.O."/>
            <person name="Chun B.H."/>
        </authorList>
    </citation>
    <scope>NUCLEOTIDE SEQUENCE [LARGE SCALE GENOMIC DNA]</scope>
    <source>
        <strain evidence="3 4">IMCC 1097</strain>
    </source>
</reference>
<dbReference type="KEGG" id="llp:GH975_03105"/>
<dbReference type="SUPFAM" id="SSF55347">
    <property type="entry name" value="Glyceraldehyde-3-phosphate dehydrogenase-like, C-terminal domain"/>
    <property type="match status" value="1"/>
</dbReference>
<dbReference type="RefSeq" id="WP_153713113.1">
    <property type="nucleotide sequence ID" value="NZ_CP045871.1"/>
</dbReference>
<name>A0A5Q2Q636_9GAMM</name>
<sequence length="344" mass="37111">MPRINIAVVGFGLIGQEHAQRLHDAPNLGLACVVDPVADPAVIQARFGCPLEPDLEALLARDDIDGVVLATPNDLHAAQAIQCIQAGFPVLIEKPIAHSLEQALEVQAQAKHHAMLDRCLVGHHRVYSATMQRARDIISSGQIGQPVAVNATALFFKPADYFKAGAWRTQPGGGPILINLIHEVGNLRALLGEITEVVGLSSRATRQFAVEDTAGVVIRFESGAMGTFLLSDCAASTHSWEQTSGENPSYHRDNAAHCYLVAGTRGSLSVPDLRLQRFAEGTESSWWNPMQSQSITVAAVDPLVAQLEHFGEVIRRRQRPKVSLADGIENLRVAEQIADACRPG</sequence>
<evidence type="ECO:0000259" key="1">
    <source>
        <dbReference type="Pfam" id="PF01408"/>
    </source>
</evidence>
<dbReference type="PANTHER" id="PTHR43377:SF8">
    <property type="entry name" value="BLR3664 PROTEIN"/>
    <property type="match status" value="1"/>
</dbReference>
<dbReference type="Proteomes" id="UP000388235">
    <property type="component" value="Chromosome"/>
</dbReference>
<dbReference type="InterPro" id="IPR000683">
    <property type="entry name" value="Gfo/Idh/MocA-like_OxRdtase_N"/>
</dbReference>
<gene>
    <name evidence="3" type="ORF">GH975_03105</name>
</gene>
<evidence type="ECO:0000313" key="3">
    <source>
        <dbReference type="EMBL" id="QGG79609.1"/>
    </source>
</evidence>
<dbReference type="Gene3D" id="3.40.50.720">
    <property type="entry name" value="NAD(P)-binding Rossmann-like Domain"/>
    <property type="match status" value="1"/>
</dbReference>
<accession>A0A5Q2Q636</accession>
<dbReference type="AlphaFoldDB" id="A0A5Q2Q636"/>